<evidence type="ECO:0000313" key="2">
    <source>
        <dbReference type="Proteomes" id="UP000255234"/>
    </source>
</evidence>
<dbReference type="Proteomes" id="UP000255234">
    <property type="component" value="Unassembled WGS sequence"/>
</dbReference>
<dbReference type="EMBL" id="UGPP01000001">
    <property type="protein sequence ID" value="STY70198.1"/>
    <property type="molecule type" value="Genomic_DNA"/>
</dbReference>
<dbReference type="AlphaFoldDB" id="A0A378NW45"/>
<reference evidence="1 2" key="1">
    <citation type="submission" date="2018-06" db="EMBL/GenBank/DDBJ databases">
        <authorList>
            <consortium name="Pathogen Informatics"/>
            <person name="Doyle S."/>
        </authorList>
    </citation>
    <scope>NUCLEOTIDE SEQUENCE [LARGE SCALE GENOMIC DNA]</scope>
    <source>
        <strain evidence="1 2">NCTC10571</strain>
    </source>
</reference>
<protein>
    <recommendedName>
        <fullName evidence="3">Molecular chaperone Hsp90</fullName>
    </recommendedName>
</protein>
<dbReference type="RefSeq" id="WP_115150928.1">
    <property type="nucleotide sequence ID" value="NZ_UGPP01000001.1"/>
</dbReference>
<organism evidence="1 2">
    <name type="scientific">Megamonas hypermegale</name>
    <dbReference type="NCBI Taxonomy" id="158847"/>
    <lineage>
        <taxon>Bacteria</taxon>
        <taxon>Bacillati</taxon>
        <taxon>Bacillota</taxon>
        <taxon>Negativicutes</taxon>
        <taxon>Selenomonadales</taxon>
        <taxon>Selenomonadaceae</taxon>
        <taxon>Megamonas</taxon>
    </lineage>
</organism>
<sequence>MDQKVLDYVVEKTHELMNAPSCSKEAKQAAQNWLDVIGTDNQLAETKKYIAELEADIMPIDGLIAFANSEMGVKVFGEEMAKNVLAHAQDIKAKGAKYCDCPACKAVADILAKKEQML</sequence>
<name>A0A378NW45_9FIRM</name>
<proteinExistence type="predicted"/>
<accession>A0A378NW45</accession>
<gene>
    <name evidence="1" type="ORF">NCTC10571_00312</name>
</gene>
<evidence type="ECO:0008006" key="3">
    <source>
        <dbReference type="Google" id="ProtNLM"/>
    </source>
</evidence>
<evidence type="ECO:0000313" key="1">
    <source>
        <dbReference type="EMBL" id="STY70198.1"/>
    </source>
</evidence>